<proteinExistence type="predicted"/>
<comment type="caution">
    <text evidence="1">The sequence shown here is derived from an EMBL/GenBank/DDBJ whole genome shotgun (WGS) entry which is preliminary data.</text>
</comment>
<dbReference type="SUPFAM" id="SSF48452">
    <property type="entry name" value="TPR-like"/>
    <property type="match status" value="1"/>
</dbReference>
<gene>
    <name evidence="1" type="ORF">OKJ48_39950</name>
</gene>
<dbReference type="RefSeq" id="WP_324775564.1">
    <property type="nucleotide sequence ID" value="NZ_BAAATS010000051.1"/>
</dbReference>
<dbReference type="Proteomes" id="UP001352223">
    <property type="component" value="Unassembled WGS sequence"/>
</dbReference>
<evidence type="ECO:0000313" key="2">
    <source>
        <dbReference type="Proteomes" id="UP001352223"/>
    </source>
</evidence>
<reference evidence="1 2" key="1">
    <citation type="submission" date="2022-10" db="EMBL/GenBank/DDBJ databases">
        <authorList>
            <person name="Xie J."/>
            <person name="Shen N."/>
        </authorList>
    </citation>
    <scope>NUCLEOTIDE SEQUENCE [LARGE SCALE GENOMIC DNA]</scope>
    <source>
        <strain evidence="1 2">DSM 41681</strain>
    </source>
</reference>
<accession>A0ABU6CNR6</accession>
<sequence length="429" mass="46976">MNEYRPPTALPREALELPDMQAAFKTHDFGTVFRLARLHAQISYSKIAAECDIKPERVGSLAKGRGSITSFEKIAVIADALRIPGRLLGLADRSWEASGTTREGAVAVRRRDFVRKSTVTAAGLVGLVPLEVGQRIGVHDVEQLKSRAARLRRLDDTLGGGDTFKLYLSEFQSTRVLMRDHTYSENVGRMLRSVMAEQAQQAGWAAFDVGRHPEAAGLYEASKTAAREAGDMALEGNAYAFLGYQHSGGDRSKAVATAIQSCRTAGPEAPAGVRALLHERLAWAHAVAGHPRDVAAALEIAEEALRERGGDLVPDWAAWVDTDELEIMKGRCWTELRRPLRSVPVLESVLTRFDDTRARDKALYLSWLAESYLAAGEVEGAATTAGRALSLSAGIASVRPRQRLHRLLDSLRTYSNVSEVRKLLERIEG</sequence>
<organism evidence="1 2">
    <name type="scientific">Streptomyces kunmingensis</name>
    <dbReference type="NCBI Taxonomy" id="68225"/>
    <lineage>
        <taxon>Bacteria</taxon>
        <taxon>Bacillati</taxon>
        <taxon>Actinomycetota</taxon>
        <taxon>Actinomycetes</taxon>
        <taxon>Kitasatosporales</taxon>
        <taxon>Streptomycetaceae</taxon>
        <taxon>Streptomyces</taxon>
    </lineage>
</organism>
<evidence type="ECO:0000313" key="1">
    <source>
        <dbReference type="EMBL" id="MEB3966358.1"/>
    </source>
</evidence>
<dbReference type="EMBL" id="JAOZYB010000357">
    <property type="protein sequence ID" value="MEB3966358.1"/>
    <property type="molecule type" value="Genomic_DNA"/>
</dbReference>
<name>A0ABU6CNR6_9ACTN</name>
<protein>
    <submittedName>
        <fullName evidence="1">XRE family transcriptional regulator</fullName>
    </submittedName>
</protein>
<dbReference type="InterPro" id="IPR011990">
    <property type="entry name" value="TPR-like_helical_dom_sf"/>
</dbReference>
<dbReference type="Gene3D" id="1.25.40.10">
    <property type="entry name" value="Tetratricopeptide repeat domain"/>
    <property type="match status" value="1"/>
</dbReference>
<keyword evidence="2" id="KW-1185">Reference proteome</keyword>